<keyword evidence="3 11" id="KW-0028">Amino-acid biosynthesis</keyword>
<name>A0ABN0CZU7_9FIRM</name>
<organism evidence="14 15">
    <name type="scientific">Megasphaera lornae</name>
    <dbReference type="NCBI Taxonomy" id="1000568"/>
    <lineage>
        <taxon>Bacteria</taxon>
        <taxon>Bacillati</taxon>
        <taxon>Bacillota</taxon>
        <taxon>Negativicutes</taxon>
        <taxon>Veillonellales</taxon>
        <taxon>Veillonellaceae</taxon>
        <taxon>Megasphaera</taxon>
    </lineage>
</organism>
<comment type="function">
    <text evidence="11">Catalyzes the oxidation of 5,10-methylenetetrahydrofolate to 5,10-methenyltetrahydrofolate and then the hydrolysis of 5,10-methenyltetrahydrofolate to 10-formyltetrahydrofolate.</text>
</comment>
<dbReference type="Proteomes" id="UP000004018">
    <property type="component" value="Unassembled WGS sequence"/>
</dbReference>
<evidence type="ECO:0000256" key="2">
    <source>
        <dbReference type="ARBA" id="ARBA00022563"/>
    </source>
</evidence>
<keyword evidence="6 11" id="KW-0521">NADP</keyword>
<keyword evidence="5 11" id="KW-0378">Hydrolase</keyword>
<evidence type="ECO:0000256" key="4">
    <source>
        <dbReference type="ARBA" id="ARBA00022755"/>
    </source>
</evidence>
<comment type="catalytic activity">
    <reaction evidence="11">
        <text>(6R)-5,10-methylene-5,6,7,8-tetrahydrofolate + NADP(+) = (6R)-5,10-methenyltetrahydrofolate + NADPH</text>
        <dbReference type="Rhea" id="RHEA:22812"/>
        <dbReference type="ChEBI" id="CHEBI:15636"/>
        <dbReference type="ChEBI" id="CHEBI:57455"/>
        <dbReference type="ChEBI" id="CHEBI:57783"/>
        <dbReference type="ChEBI" id="CHEBI:58349"/>
        <dbReference type="EC" id="1.5.1.5"/>
    </reaction>
</comment>
<dbReference type="HAMAP" id="MF_01576">
    <property type="entry name" value="THF_DHG_CYH"/>
    <property type="match status" value="1"/>
</dbReference>
<gene>
    <name evidence="11 14" type="primary">folD</name>
    <name evidence="14" type="ORF">HMPREF1039_0407</name>
</gene>
<dbReference type="Pfam" id="PF00763">
    <property type="entry name" value="THF_DHG_CYH"/>
    <property type="match status" value="1"/>
</dbReference>
<protein>
    <recommendedName>
        <fullName evidence="11">Bifunctional protein FolD</fullName>
    </recommendedName>
    <domain>
        <recommendedName>
            <fullName evidence="11">Methylenetetrahydrofolate dehydrogenase</fullName>
            <ecNumber evidence="11">1.5.1.5</ecNumber>
        </recommendedName>
    </domain>
    <domain>
        <recommendedName>
            <fullName evidence="11">Methenyltetrahydrofolate cyclohydrolase</fullName>
            <ecNumber evidence="11">3.5.4.9</ecNumber>
        </recommendedName>
    </domain>
</protein>
<accession>A0ABN0CZU7</accession>
<evidence type="ECO:0000259" key="13">
    <source>
        <dbReference type="Pfam" id="PF02882"/>
    </source>
</evidence>
<comment type="caution">
    <text evidence="11">Lacks conserved residue(s) required for the propagation of feature annotation.</text>
</comment>
<dbReference type="InterPro" id="IPR020631">
    <property type="entry name" value="THF_DH/CycHdrlase_NAD-bd_dom"/>
</dbReference>
<comment type="subunit">
    <text evidence="11">Homodimer.</text>
</comment>
<dbReference type="InterPro" id="IPR046346">
    <property type="entry name" value="Aminoacid_DH-like_N_sf"/>
</dbReference>
<evidence type="ECO:0000256" key="10">
    <source>
        <dbReference type="ARBA" id="ARBA00023268"/>
    </source>
</evidence>
<evidence type="ECO:0000256" key="3">
    <source>
        <dbReference type="ARBA" id="ARBA00022605"/>
    </source>
</evidence>
<keyword evidence="4 11" id="KW-0658">Purine biosynthesis</keyword>
<comment type="caution">
    <text evidence="14">The sequence shown here is derived from an EMBL/GenBank/DDBJ whole genome shotgun (WGS) entry which is preliminary data.</text>
</comment>
<keyword evidence="10 11" id="KW-0511">Multifunctional enzyme</keyword>
<evidence type="ECO:0000313" key="14">
    <source>
        <dbReference type="EMBL" id="EGL39894.1"/>
    </source>
</evidence>
<proteinExistence type="inferred from homology"/>
<keyword evidence="2 11" id="KW-0554">One-carbon metabolism</keyword>
<evidence type="ECO:0000259" key="12">
    <source>
        <dbReference type="Pfam" id="PF00763"/>
    </source>
</evidence>
<dbReference type="EMBL" id="AFIJ01000032">
    <property type="protein sequence ID" value="EGL39894.1"/>
    <property type="molecule type" value="Genomic_DNA"/>
</dbReference>
<evidence type="ECO:0000256" key="7">
    <source>
        <dbReference type="ARBA" id="ARBA00023002"/>
    </source>
</evidence>
<evidence type="ECO:0000256" key="9">
    <source>
        <dbReference type="ARBA" id="ARBA00023167"/>
    </source>
</evidence>
<comment type="similarity">
    <text evidence="11">Belongs to the tetrahydrofolate dehydrogenase/cyclohydrolase family.</text>
</comment>
<evidence type="ECO:0000256" key="1">
    <source>
        <dbReference type="ARBA" id="ARBA00004777"/>
    </source>
</evidence>
<keyword evidence="15" id="KW-1185">Reference proteome</keyword>
<keyword evidence="9 11" id="KW-0486">Methionine biosynthesis</keyword>
<sequence>MQLLDGKKVAAWYRRRLRTQVEARRKDGVYPELAIVLAGEDTASAMYASSMKKAAEAIGLQGTIHRFAATVTEETLLSCIERLNGKDEVFGILLMLPLPSHIHANRVINAICPEKDVDGLTDSSVARLYTGKPSFIPCTPKAVMAVLAYYHIALAGKEVVIVGRSNIVGKPLAQLCLQENATVTVCHSHTQALSQVVRRADVVIGAVGKAACITGDMIKPGAVVIDIGINCKNGKTVGDVAFDEAAKIAGAITPVPGGIGAVTTTMVLENVLTHK</sequence>
<dbReference type="InterPro" id="IPR000672">
    <property type="entry name" value="THF_DH/CycHdrlase"/>
</dbReference>
<feature type="domain" description="Tetrahydrofolate dehydrogenase/cyclohydrolase catalytic" evidence="12">
    <location>
        <begin position="4"/>
        <end position="118"/>
    </location>
</feature>
<feature type="binding site" evidence="11">
    <location>
        <position position="229"/>
    </location>
    <ligand>
        <name>NADP(+)</name>
        <dbReference type="ChEBI" id="CHEBI:58349"/>
    </ligand>
</feature>
<dbReference type="PRINTS" id="PR00085">
    <property type="entry name" value="THFDHDRGNASE"/>
</dbReference>
<dbReference type="InterPro" id="IPR036291">
    <property type="entry name" value="NAD(P)-bd_dom_sf"/>
</dbReference>
<dbReference type="EC" id="1.5.1.5" evidence="11"/>
<reference evidence="14 15" key="1">
    <citation type="submission" date="2011-04" db="EMBL/GenBank/DDBJ databases">
        <authorList>
            <person name="Harkins D.M."/>
            <person name="Madupu R."/>
            <person name="Durkin A.S."/>
            <person name="Torralba M."/>
            <person name="Methe B."/>
            <person name="Sutton G.G."/>
            <person name="Nelson K.E."/>
        </authorList>
    </citation>
    <scope>NUCLEOTIDE SEQUENCE [LARGE SCALE GENOMIC DNA]</scope>
    <source>
        <strain evidence="14 15">UPII 199-6</strain>
    </source>
</reference>
<evidence type="ECO:0000256" key="5">
    <source>
        <dbReference type="ARBA" id="ARBA00022801"/>
    </source>
</evidence>
<dbReference type="RefSeq" id="WP_007391266.1">
    <property type="nucleotide sequence ID" value="NZ_AFIJ01000032.1"/>
</dbReference>
<evidence type="ECO:0000256" key="8">
    <source>
        <dbReference type="ARBA" id="ARBA00023102"/>
    </source>
</evidence>
<evidence type="ECO:0000256" key="11">
    <source>
        <dbReference type="HAMAP-Rule" id="MF_01576"/>
    </source>
</evidence>
<dbReference type="InterPro" id="IPR020630">
    <property type="entry name" value="THF_DH/CycHdrlase_cat_dom"/>
</dbReference>
<keyword evidence="7 11" id="KW-0560">Oxidoreductase</keyword>
<dbReference type="CDD" id="cd01080">
    <property type="entry name" value="NAD_bind_m-THF_DH_Cyclohyd"/>
    <property type="match status" value="1"/>
</dbReference>
<comment type="catalytic activity">
    <reaction evidence="11">
        <text>(6R)-5,10-methenyltetrahydrofolate + H2O = (6R)-10-formyltetrahydrofolate + H(+)</text>
        <dbReference type="Rhea" id="RHEA:23700"/>
        <dbReference type="ChEBI" id="CHEBI:15377"/>
        <dbReference type="ChEBI" id="CHEBI:15378"/>
        <dbReference type="ChEBI" id="CHEBI:57455"/>
        <dbReference type="ChEBI" id="CHEBI:195366"/>
        <dbReference type="EC" id="3.5.4.9"/>
    </reaction>
</comment>
<dbReference type="SUPFAM" id="SSF53223">
    <property type="entry name" value="Aminoacid dehydrogenase-like, N-terminal domain"/>
    <property type="match status" value="1"/>
</dbReference>
<keyword evidence="8 11" id="KW-0368">Histidine biosynthesis</keyword>
<feature type="domain" description="Tetrahydrofolate dehydrogenase/cyclohydrolase NAD(P)-binding" evidence="13">
    <location>
        <begin position="137"/>
        <end position="273"/>
    </location>
</feature>
<dbReference type="Pfam" id="PF02882">
    <property type="entry name" value="THF_DHG_CYH_C"/>
    <property type="match status" value="1"/>
</dbReference>
<dbReference type="SUPFAM" id="SSF51735">
    <property type="entry name" value="NAD(P)-binding Rossmann-fold domains"/>
    <property type="match status" value="1"/>
</dbReference>
<dbReference type="PANTHER" id="PTHR48099">
    <property type="entry name" value="C-1-TETRAHYDROFOLATE SYNTHASE, CYTOPLASMIC-RELATED"/>
    <property type="match status" value="1"/>
</dbReference>
<feature type="binding site" evidence="11">
    <location>
        <begin position="163"/>
        <end position="165"/>
    </location>
    <ligand>
        <name>NADP(+)</name>
        <dbReference type="ChEBI" id="CHEBI:58349"/>
    </ligand>
</feature>
<dbReference type="Gene3D" id="3.40.50.10860">
    <property type="entry name" value="Leucine Dehydrogenase, chain A, domain 1"/>
    <property type="match status" value="1"/>
</dbReference>
<dbReference type="PANTHER" id="PTHR48099:SF5">
    <property type="entry name" value="C-1-TETRAHYDROFOLATE SYNTHASE, CYTOPLASMIC"/>
    <property type="match status" value="1"/>
</dbReference>
<evidence type="ECO:0000256" key="6">
    <source>
        <dbReference type="ARBA" id="ARBA00022857"/>
    </source>
</evidence>
<dbReference type="Gene3D" id="3.40.50.720">
    <property type="entry name" value="NAD(P)-binding Rossmann-like Domain"/>
    <property type="match status" value="1"/>
</dbReference>
<dbReference type="EC" id="3.5.4.9" evidence="11"/>
<evidence type="ECO:0000313" key="15">
    <source>
        <dbReference type="Proteomes" id="UP000004018"/>
    </source>
</evidence>
<comment type="pathway">
    <text evidence="1 11">One-carbon metabolism; tetrahydrofolate interconversion.</text>
</comment>